<sequence>YTSGPVCVVHPHLWLFANPTAAQAKEYDVVINVAKEIASPLLEEASGHEEPTVPPRKLAGVEYVHVPWQHNASLAQDLPSLTAYMDRCLKQEKRVLVHCQQGVSRSASLVIAYVMKSMGKDVNEAYGFVKHESPWIGPNMTLIYQLCEWGKLLKR</sequence>
<dbReference type="AlphaFoldDB" id="A0A1Y2FFK4"/>
<reference evidence="7 8" key="1">
    <citation type="submission" date="2016-07" db="EMBL/GenBank/DDBJ databases">
        <title>Pervasive Adenine N6-methylation of Active Genes in Fungi.</title>
        <authorList>
            <consortium name="DOE Joint Genome Institute"/>
            <person name="Mondo S.J."/>
            <person name="Dannebaum R.O."/>
            <person name="Kuo R.C."/>
            <person name="Labutti K."/>
            <person name="Haridas S."/>
            <person name="Kuo A."/>
            <person name="Salamov A."/>
            <person name="Ahrendt S.R."/>
            <person name="Lipzen A."/>
            <person name="Sullivan W."/>
            <person name="Andreopoulos W.B."/>
            <person name="Clum A."/>
            <person name="Lindquist E."/>
            <person name="Daum C."/>
            <person name="Ramamoorthy G.K."/>
            <person name="Gryganskyi A."/>
            <person name="Culley D."/>
            <person name="Magnuson J.K."/>
            <person name="James T.Y."/>
            <person name="O'Malley M.A."/>
            <person name="Stajich J.E."/>
            <person name="Spatafora J.W."/>
            <person name="Visel A."/>
            <person name="Grigoriev I.V."/>
        </authorList>
    </citation>
    <scope>NUCLEOTIDE SEQUENCE [LARGE SCALE GENOMIC DNA]</scope>
    <source>
        <strain evidence="7 8">12-1054</strain>
    </source>
</reference>
<feature type="non-terminal residue" evidence="7">
    <location>
        <position position="1"/>
    </location>
</feature>
<dbReference type="PROSITE" id="PS00383">
    <property type="entry name" value="TYR_PHOSPHATASE_1"/>
    <property type="match status" value="1"/>
</dbReference>
<evidence type="ECO:0000313" key="8">
    <source>
        <dbReference type="Proteomes" id="UP000193685"/>
    </source>
</evidence>
<dbReference type="PROSITE" id="PS50054">
    <property type="entry name" value="TYR_PHOSPHATASE_DUAL"/>
    <property type="match status" value="1"/>
</dbReference>
<dbReference type="PROSITE" id="PS50056">
    <property type="entry name" value="TYR_PHOSPHATASE_2"/>
    <property type="match status" value="1"/>
</dbReference>
<evidence type="ECO:0000259" key="6">
    <source>
        <dbReference type="PROSITE" id="PS50056"/>
    </source>
</evidence>
<dbReference type="InterPro" id="IPR000387">
    <property type="entry name" value="Tyr_Pase_dom"/>
</dbReference>
<dbReference type="Gene3D" id="3.90.190.10">
    <property type="entry name" value="Protein tyrosine phosphatase superfamily"/>
    <property type="match status" value="1"/>
</dbReference>
<name>A0A1Y2FFK4_PROLT</name>
<dbReference type="GeneID" id="63783796"/>
<dbReference type="GO" id="GO:0005829">
    <property type="term" value="C:cytosol"/>
    <property type="evidence" value="ECO:0007669"/>
    <property type="project" value="TreeGrafter"/>
</dbReference>
<dbReference type="Pfam" id="PF00782">
    <property type="entry name" value="DSPc"/>
    <property type="match status" value="1"/>
</dbReference>
<dbReference type="EC" id="3.1.3.48" evidence="2"/>
<dbReference type="OrthoDB" id="426001at2759"/>
<evidence type="ECO:0000256" key="2">
    <source>
        <dbReference type="ARBA" id="ARBA00013064"/>
    </source>
</evidence>
<evidence type="ECO:0000256" key="1">
    <source>
        <dbReference type="ARBA" id="ARBA00008601"/>
    </source>
</evidence>
<dbReference type="PANTHER" id="PTHR10159">
    <property type="entry name" value="DUAL SPECIFICITY PROTEIN PHOSPHATASE"/>
    <property type="match status" value="1"/>
</dbReference>
<organism evidence="7 8">
    <name type="scientific">Protomyces lactucae-debilis</name>
    <dbReference type="NCBI Taxonomy" id="2754530"/>
    <lineage>
        <taxon>Eukaryota</taxon>
        <taxon>Fungi</taxon>
        <taxon>Dikarya</taxon>
        <taxon>Ascomycota</taxon>
        <taxon>Taphrinomycotina</taxon>
        <taxon>Taphrinomycetes</taxon>
        <taxon>Taphrinales</taxon>
        <taxon>Protomycetaceae</taxon>
        <taxon>Protomyces</taxon>
    </lineage>
</organism>
<dbReference type="Proteomes" id="UP000193685">
    <property type="component" value="Unassembled WGS sequence"/>
</dbReference>
<keyword evidence="8" id="KW-1185">Reference proteome</keyword>
<dbReference type="OMA" id="VKHESPW"/>
<protein>
    <recommendedName>
        <fullName evidence="2">protein-tyrosine-phosphatase</fullName>
        <ecNumber evidence="2">3.1.3.48</ecNumber>
    </recommendedName>
</protein>
<dbReference type="EMBL" id="MCFI01000010">
    <property type="protein sequence ID" value="ORY82066.1"/>
    <property type="molecule type" value="Genomic_DNA"/>
</dbReference>
<gene>
    <name evidence="7" type="ORF">BCR37DRAFT_335709</name>
</gene>
<dbReference type="InterPro" id="IPR020422">
    <property type="entry name" value="TYR_PHOSPHATASE_DUAL_dom"/>
</dbReference>
<dbReference type="PANTHER" id="PTHR10159:SF519">
    <property type="entry name" value="DUAL SPECIFICITY PROTEIN PHOSPHATASE MPK3"/>
    <property type="match status" value="1"/>
</dbReference>
<keyword evidence="3" id="KW-0378">Hydrolase</keyword>
<feature type="domain" description="Tyrosine-protein phosphatase" evidence="5">
    <location>
        <begin position="4"/>
        <end position="155"/>
    </location>
</feature>
<evidence type="ECO:0000256" key="3">
    <source>
        <dbReference type="ARBA" id="ARBA00022801"/>
    </source>
</evidence>
<accession>A0A1Y2FFK4</accession>
<dbReference type="InterPro" id="IPR000340">
    <property type="entry name" value="Dual-sp_phosphatase_cat-dom"/>
</dbReference>
<dbReference type="RefSeq" id="XP_040725200.1">
    <property type="nucleotide sequence ID" value="XM_040867197.1"/>
</dbReference>
<proteinExistence type="inferred from homology"/>
<evidence type="ECO:0000259" key="5">
    <source>
        <dbReference type="PROSITE" id="PS50054"/>
    </source>
</evidence>
<dbReference type="InterPro" id="IPR016130">
    <property type="entry name" value="Tyr_Pase_AS"/>
</dbReference>
<comment type="caution">
    <text evidence="7">The sequence shown here is derived from an EMBL/GenBank/DDBJ whole genome shotgun (WGS) entry which is preliminary data.</text>
</comment>
<dbReference type="GO" id="GO:0017017">
    <property type="term" value="F:MAP kinase tyrosine/serine/threonine phosphatase activity"/>
    <property type="evidence" value="ECO:0007669"/>
    <property type="project" value="TreeGrafter"/>
</dbReference>
<dbReference type="CDD" id="cd14521">
    <property type="entry name" value="DSP_fungal_SDP1-like"/>
    <property type="match status" value="1"/>
</dbReference>
<feature type="non-terminal residue" evidence="7">
    <location>
        <position position="155"/>
    </location>
</feature>
<dbReference type="STRING" id="56484.A0A1Y2FFK4"/>
<dbReference type="GO" id="GO:0033550">
    <property type="term" value="F:MAP kinase tyrosine phosphatase activity"/>
    <property type="evidence" value="ECO:0007669"/>
    <property type="project" value="TreeGrafter"/>
</dbReference>
<evidence type="ECO:0000313" key="7">
    <source>
        <dbReference type="EMBL" id="ORY82066.1"/>
    </source>
</evidence>
<dbReference type="SMART" id="SM00195">
    <property type="entry name" value="DSPc"/>
    <property type="match status" value="1"/>
</dbReference>
<evidence type="ECO:0000256" key="4">
    <source>
        <dbReference type="ARBA" id="ARBA00022912"/>
    </source>
</evidence>
<dbReference type="GO" id="GO:0008330">
    <property type="term" value="F:protein tyrosine/threonine phosphatase activity"/>
    <property type="evidence" value="ECO:0007669"/>
    <property type="project" value="TreeGrafter"/>
</dbReference>
<comment type="similarity">
    <text evidence="1">Belongs to the protein-tyrosine phosphatase family. Non-receptor class dual specificity subfamily.</text>
</comment>
<keyword evidence="4" id="KW-0904">Protein phosphatase</keyword>
<dbReference type="GO" id="GO:0005634">
    <property type="term" value="C:nucleus"/>
    <property type="evidence" value="ECO:0007669"/>
    <property type="project" value="TreeGrafter"/>
</dbReference>
<dbReference type="SUPFAM" id="SSF52799">
    <property type="entry name" value="(Phosphotyrosine protein) phosphatases II"/>
    <property type="match status" value="1"/>
</dbReference>
<dbReference type="InterPro" id="IPR029021">
    <property type="entry name" value="Prot-tyrosine_phosphatase-like"/>
</dbReference>
<dbReference type="GO" id="GO:0043409">
    <property type="term" value="P:negative regulation of MAPK cascade"/>
    <property type="evidence" value="ECO:0007669"/>
    <property type="project" value="TreeGrafter"/>
</dbReference>
<feature type="domain" description="Tyrosine specific protein phosphatases" evidence="6">
    <location>
        <begin position="76"/>
        <end position="134"/>
    </location>
</feature>